<reference evidence="1" key="1">
    <citation type="journal article" date="2014" name="Front. Microbiol.">
        <title>High frequency of phylogenetically diverse reductive dehalogenase-homologous genes in deep subseafloor sedimentary metagenomes.</title>
        <authorList>
            <person name="Kawai M."/>
            <person name="Futagami T."/>
            <person name="Toyoda A."/>
            <person name="Takaki Y."/>
            <person name="Nishi S."/>
            <person name="Hori S."/>
            <person name="Arai W."/>
            <person name="Tsubouchi T."/>
            <person name="Morono Y."/>
            <person name="Uchiyama I."/>
            <person name="Ito T."/>
            <person name="Fujiyama A."/>
            <person name="Inagaki F."/>
            <person name="Takami H."/>
        </authorList>
    </citation>
    <scope>NUCLEOTIDE SEQUENCE</scope>
    <source>
        <strain evidence="1">Expedition CK06-06</strain>
    </source>
</reference>
<feature type="non-terminal residue" evidence="1">
    <location>
        <position position="1"/>
    </location>
</feature>
<accession>X1MVR3</accession>
<proteinExistence type="predicted"/>
<comment type="caution">
    <text evidence="1">The sequence shown here is derived from an EMBL/GenBank/DDBJ whole genome shotgun (WGS) entry which is preliminary data.</text>
</comment>
<sequence>EGLFNLYDITEDVLAISGDIPNQVEEMFEVINRENCPEMLIGPHCKDPYDCPLEECWKHLPEGNVFTLYYSGKKSFGLYDRGIVSIKDIPGDYKLSGKQAIQKESLVTGETHLDKEVIKGFWCL</sequence>
<protein>
    <submittedName>
        <fullName evidence="1">Uncharacterized protein</fullName>
    </submittedName>
</protein>
<dbReference type="AlphaFoldDB" id="X1MVR3"/>
<dbReference type="EMBL" id="BARV01014698">
    <property type="protein sequence ID" value="GAI22106.1"/>
    <property type="molecule type" value="Genomic_DNA"/>
</dbReference>
<evidence type="ECO:0000313" key="1">
    <source>
        <dbReference type="EMBL" id="GAI22106.1"/>
    </source>
</evidence>
<organism evidence="1">
    <name type="scientific">marine sediment metagenome</name>
    <dbReference type="NCBI Taxonomy" id="412755"/>
    <lineage>
        <taxon>unclassified sequences</taxon>
        <taxon>metagenomes</taxon>
        <taxon>ecological metagenomes</taxon>
    </lineage>
</organism>
<name>X1MVR3_9ZZZZ</name>
<gene>
    <name evidence="1" type="ORF">S06H3_25521</name>
</gene>